<reference evidence="1 2" key="1">
    <citation type="submission" date="2017-10" db="EMBL/GenBank/DDBJ databases">
        <title>Comparative genomics in systemic dimorphic fungi from Ajellomycetaceae.</title>
        <authorList>
            <person name="Munoz J.F."/>
            <person name="Mcewen J.G."/>
            <person name="Clay O.K."/>
            <person name="Cuomo C.A."/>
        </authorList>
    </citation>
    <scope>NUCLEOTIDE SEQUENCE [LARGE SCALE GENOMIC DNA]</scope>
    <source>
        <strain evidence="1 2">UAMH5409</strain>
    </source>
</reference>
<dbReference type="Proteomes" id="UP000223968">
    <property type="component" value="Unassembled WGS sequence"/>
</dbReference>
<dbReference type="AlphaFoldDB" id="A0A2B7XPW0"/>
<comment type="caution">
    <text evidence="1">The sequence shown here is derived from an EMBL/GenBank/DDBJ whole genome shotgun (WGS) entry which is preliminary data.</text>
</comment>
<organism evidence="1 2">
    <name type="scientific">Helicocarpus griseus UAMH5409</name>
    <dbReference type="NCBI Taxonomy" id="1447875"/>
    <lineage>
        <taxon>Eukaryota</taxon>
        <taxon>Fungi</taxon>
        <taxon>Dikarya</taxon>
        <taxon>Ascomycota</taxon>
        <taxon>Pezizomycotina</taxon>
        <taxon>Eurotiomycetes</taxon>
        <taxon>Eurotiomycetidae</taxon>
        <taxon>Onygenales</taxon>
        <taxon>Ajellomycetaceae</taxon>
        <taxon>Helicocarpus</taxon>
    </lineage>
</organism>
<protein>
    <submittedName>
        <fullName evidence="1">Uncharacterized protein</fullName>
    </submittedName>
</protein>
<name>A0A2B7XPW0_9EURO</name>
<evidence type="ECO:0000313" key="2">
    <source>
        <dbReference type="Proteomes" id="UP000223968"/>
    </source>
</evidence>
<sequence>MSFRRKRSLLATRAQVIRQGVRILRVILELQQTGQTLVIPAAKGRFDRERYLPASTVTSEQGEEGWKQHGIRDGTSTRMRSYGQLHYLLDFGSLSRLLLMQERFALSVSPWHDPV</sequence>
<gene>
    <name evidence="1" type="ORF">AJ79_05038</name>
</gene>
<accession>A0A2B7XPW0</accession>
<evidence type="ECO:0000313" key="1">
    <source>
        <dbReference type="EMBL" id="PGH11196.1"/>
    </source>
</evidence>
<keyword evidence="2" id="KW-1185">Reference proteome</keyword>
<dbReference type="EMBL" id="PDNB01000076">
    <property type="protein sequence ID" value="PGH11196.1"/>
    <property type="molecule type" value="Genomic_DNA"/>
</dbReference>
<proteinExistence type="predicted"/>